<dbReference type="Proteomes" id="UP000828390">
    <property type="component" value="Unassembled WGS sequence"/>
</dbReference>
<evidence type="ECO:0000313" key="2">
    <source>
        <dbReference type="Proteomes" id="UP000828390"/>
    </source>
</evidence>
<dbReference type="EMBL" id="JAIWYP010000006">
    <property type="protein sequence ID" value="KAH3807837.1"/>
    <property type="molecule type" value="Genomic_DNA"/>
</dbReference>
<dbReference type="AlphaFoldDB" id="A0A9D4G0F1"/>
<evidence type="ECO:0000313" key="1">
    <source>
        <dbReference type="EMBL" id="KAH3807837.1"/>
    </source>
</evidence>
<reference evidence="1" key="2">
    <citation type="submission" date="2020-11" db="EMBL/GenBank/DDBJ databases">
        <authorList>
            <person name="McCartney M.A."/>
            <person name="Auch B."/>
            <person name="Kono T."/>
            <person name="Mallez S."/>
            <person name="Becker A."/>
            <person name="Gohl D.M."/>
            <person name="Silverstein K.A.T."/>
            <person name="Koren S."/>
            <person name="Bechman K.B."/>
            <person name="Herman A."/>
            <person name="Abrahante J.E."/>
            <person name="Garbe J."/>
        </authorList>
    </citation>
    <scope>NUCLEOTIDE SEQUENCE</scope>
    <source>
        <strain evidence="1">Duluth1</strain>
        <tissue evidence="1">Whole animal</tissue>
    </source>
</reference>
<organism evidence="1 2">
    <name type="scientific">Dreissena polymorpha</name>
    <name type="common">Zebra mussel</name>
    <name type="synonym">Mytilus polymorpha</name>
    <dbReference type="NCBI Taxonomy" id="45954"/>
    <lineage>
        <taxon>Eukaryota</taxon>
        <taxon>Metazoa</taxon>
        <taxon>Spiralia</taxon>
        <taxon>Lophotrochozoa</taxon>
        <taxon>Mollusca</taxon>
        <taxon>Bivalvia</taxon>
        <taxon>Autobranchia</taxon>
        <taxon>Heteroconchia</taxon>
        <taxon>Euheterodonta</taxon>
        <taxon>Imparidentia</taxon>
        <taxon>Neoheterodontei</taxon>
        <taxon>Myida</taxon>
        <taxon>Dreissenoidea</taxon>
        <taxon>Dreissenidae</taxon>
        <taxon>Dreissena</taxon>
    </lineage>
</organism>
<reference evidence="1" key="1">
    <citation type="journal article" date="2019" name="bioRxiv">
        <title>The Genome of the Zebra Mussel, Dreissena polymorpha: A Resource for Invasive Species Research.</title>
        <authorList>
            <person name="McCartney M.A."/>
            <person name="Auch B."/>
            <person name="Kono T."/>
            <person name="Mallez S."/>
            <person name="Zhang Y."/>
            <person name="Obille A."/>
            <person name="Becker A."/>
            <person name="Abrahante J.E."/>
            <person name="Garbe J."/>
            <person name="Badalamenti J.P."/>
            <person name="Herman A."/>
            <person name="Mangelson H."/>
            <person name="Liachko I."/>
            <person name="Sullivan S."/>
            <person name="Sone E.D."/>
            <person name="Koren S."/>
            <person name="Silverstein K.A.T."/>
            <person name="Beckman K.B."/>
            <person name="Gohl D.M."/>
        </authorList>
    </citation>
    <scope>NUCLEOTIDE SEQUENCE</scope>
    <source>
        <strain evidence="1">Duluth1</strain>
        <tissue evidence="1">Whole animal</tissue>
    </source>
</reference>
<proteinExistence type="predicted"/>
<accession>A0A9D4G0F1</accession>
<gene>
    <name evidence="1" type="ORF">DPMN_136185</name>
</gene>
<comment type="caution">
    <text evidence="1">The sequence shown here is derived from an EMBL/GenBank/DDBJ whole genome shotgun (WGS) entry which is preliminary data.</text>
</comment>
<name>A0A9D4G0F1_DREPO</name>
<sequence>MILGVSVLELSSDNHLVDRPTDMSKEIYPLFIEGGHKNNYLGRNSQKCSGKSSKQLLKSPYSSTLQLIPV</sequence>
<keyword evidence="2" id="KW-1185">Reference proteome</keyword>
<protein>
    <submittedName>
        <fullName evidence="1">Uncharacterized protein</fullName>
    </submittedName>
</protein>